<organism evidence="1 2">
    <name type="scientific">Acetoanaerobium pronyense</name>
    <dbReference type="NCBI Taxonomy" id="1482736"/>
    <lineage>
        <taxon>Bacteria</taxon>
        <taxon>Bacillati</taxon>
        <taxon>Bacillota</taxon>
        <taxon>Clostridia</taxon>
        <taxon>Peptostreptococcales</taxon>
        <taxon>Filifactoraceae</taxon>
        <taxon>Acetoanaerobium</taxon>
    </lineage>
</organism>
<proteinExistence type="predicted"/>
<evidence type="ECO:0000313" key="1">
    <source>
        <dbReference type="EMBL" id="MBP2027425.1"/>
    </source>
</evidence>
<gene>
    <name evidence="1" type="ORF">J2Z35_001219</name>
</gene>
<protein>
    <submittedName>
        <fullName evidence="1">Uncharacterized protein</fullName>
    </submittedName>
</protein>
<name>A0ABS4KI44_9FIRM</name>
<keyword evidence="2" id="KW-1185">Reference proteome</keyword>
<dbReference type="Proteomes" id="UP001314903">
    <property type="component" value="Unassembled WGS sequence"/>
</dbReference>
<accession>A0ABS4KI44</accession>
<comment type="caution">
    <text evidence="1">The sequence shown here is derived from an EMBL/GenBank/DDBJ whole genome shotgun (WGS) entry which is preliminary data.</text>
</comment>
<reference evidence="1 2" key="1">
    <citation type="submission" date="2021-03" db="EMBL/GenBank/DDBJ databases">
        <title>Genomic Encyclopedia of Type Strains, Phase IV (KMG-IV): sequencing the most valuable type-strain genomes for metagenomic binning, comparative biology and taxonomic classification.</title>
        <authorList>
            <person name="Goeker M."/>
        </authorList>
    </citation>
    <scope>NUCLEOTIDE SEQUENCE [LARGE SCALE GENOMIC DNA]</scope>
    <source>
        <strain evidence="1 2">DSM 27512</strain>
    </source>
</reference>
<evidence type="ECO:0000313" key="2">
    <source>
        <dbReference type="Proteomes" id="UP001314903"/>
    </source>
</evidence>
<dbReference type="RefSeq" id="WP_209660487.1">
    <property type="nucleotide sequence ID" value="NZ_JAGGLI010000011.1"/>
</dbReference>
<sequence length="74" mass="8591">MKKEHWPIAKEKQEYVFICDKCNTKSKEKYKAFDAALLIISKGRTKWKIDSVTGPGIENPNRSKRNYAIICPEC</sequence>
<dbReference type="EMBL" id="JAGGLI010000011">
    <property type="protein sequence ID" value="MBP2027425.1"/>
    <property type="molecule type" value="Genomic_DNA"/>
</dbReference>